<dbReference type="PANTHER" id="PTHR37758">
    <property type="entry name" value="OS03G0334300 PROTEIN"/>
    <property type="match status" value="1"/>
</dbReference>
<gene>
    <name evidence="2" type="ORF">H0E87_023703</name>
</gene>
<reference evidence="2" key="1">
    <citation type="journal article" date="2021" name="J. Hered.">
        <title>Genome Assembly of Salicaceae Populus deltoides (Eastern Cottonwood) I-69 Based on Nanopore Sequencing and Hi-C Technologies.</title>
        <authorList>
            <person name="Bai S."/>
            <person name="Wu H."/>
            <person name="Zhang J."/>
            <person name="Pan Z."/>
            <person name="Zhao W."/>
            <person name="Li Z."/>
            <person name="Tong C."/>
        </authorList>
    </citation>
    <scope>NUCLEOTIDE SEQUENCE</scope>
    <source>
        <tissue evidence="2">Leaf</tissue>
    </source>
</reference>
<name>A0A8T2XEY4_POPDE</name>
<dbReference type="Proteomes" id="UP000807159">
    <property type="component" value="Chromosome 13"/>
</dbReference>
<proteinExistence type="predicted"/>
<dbReference type="PANTHER" id="PTHR37758:SF1">
    <property type="entry name" value="OS03G0334300 PROTEIN"/>
    <property type="match status" value="1"/>
</dbReference>
<protein>
    <submittedName>
        <fullName evidence="2">Uncharacterized protein</fullName>
    </submittedName>
</protein>
<dbReference type="EMBL" id="JACEGQ020000013">
    <property type="protein sequence ID" value="KAH8491678.1"/>
    <property type="molecule type" value="Genomic_DNA"/>
</dbReference>
<feature type="region of interest" description="Disordered" evidence="1">
    <location>
        <begin position="62"/>
        <end position="82"/>
    </location>
</feature>
<sequence>MAFSSLFSVYADTTRTWTSLMEARASSFPQFLRGEEPLYKPARPQKLRREEPLTMETLISPTKTQPFYSPSPLPQTKRHQSFSDPLTSLRFKLREKPNQGLCLAQRLNHVVAARCGNRGPVAELERDMEAEMNLEGEDDWIVEIGKLREECEESKGMVELLECLEREAIMGDDEGRDPTDYNRRAQIFYKSSQVFTALKERTTLSHGQS</sequence>
<dbReference type="AlphaFoldDB" id="A0A8T2XEY4"/>
<keyword evidence="3" id="KW-1185">Reference proteome</keyword>
<evidence type="ECO:0000256" key="1">
    <source>
        <dbReference type="SAM" id="MobiDB-lite"/>
    </source>
</evidence>
<evidence type="ECO:0000313" key="3">
    <source>
        <dbReference type="Proteomes" id="UP000807159"/>
    </source>
</evidence>
<accession>A0A8T2XEY4</accession>
<dbReference type="GO" id="GO:0009507">
    <property type="term" value="C:chloroplast"/>
    <property type="evidence" value="ECO:0007669"/>
    <property type="project" value="TreeGrafter"/>
</dbReference>
<organism evidence="2 3">
    <name type="scientific">Populus deltoides</name>
    <name type="common">Eastern poplar</name>
    <name type="synonym">Eastern cottonwood</name>
    <dbReference type="NCBI Taxonomy" id="3696"/>
    <lineage>
        <taxon>Eukaryota</taxon>
        <taxon>Viridiplantae</taxon>
        <taxon>Streptophyta</taxon>
        <taxon>Embryophyta</taxon>
        <taxon>Tracheophyta</taxon>
        <taxon>Spermatophyta</taxon>
        <taxon>Magnoliopsida</taxon>
        <taxon>eudicotyledons</taxon>
        <taxon>Gunneridae</taxon>
        <taxon>Pentapetalae</taxon>
        <taxon>rosids</taxon>
        <taxon>fabids</taxon>
        <taxon>Malpighiales</taxon>
        <taxon>Salicaceae</taxon>
        <taxon>Saliceae</taxon>
        <taxon>Populus</taxon>
    </lineage>
</organism>
<comment type="caution">
    <text evidence="2">The sequence shown here is derived from an EMBL/GenBank/DDBJ whole genome shotgun (WGS) entry which is preliminary data.</text>
</comment>
<evidence type="ECO:0000313" key="2">
    <source>
        <dbReference type="EMBL" id="KAH8491678.1"/>
    </source>
</evidence>